<dbReference type="AlphaFoldDB" id="A0A484F4M5"/>
<organism evidence="1 2">
    <name type="scientific">Methanimicrococcus blatticola</name>
    <dbReference type="NCBI Taxonomy" id="91560"/>
    <lineage>
        <taxon>Archaea</taxon>
        <taxon>Methanobacteriati</taxon>
        <taxon>Methanobacteriota</taxon>
        <taxon>Stenosarchaea group</taxon>
        <taxon>Methanomicrobia</taxon>
        <taxon>Methanosarcinales</taxon>
        <taxon>Methanosarcinaceae</taxon>
        <taxon>Methanimicrococcus</taxon>
    </lineage>
</organism>
<evidence type="ECO:0000313" key="2">
    <source>
        <dbReference type="Proteomes" id="UP000294855"/>
    </source>
</evidence>
<comment type="caution">
    <text evidence="1">The sequence shown here is derived from an EMBL/GenBank/DDBJ whole genome shotgun (WGS) entry which is preliminary data.</text>
</comment>
<keyword evidence="2" id="KW-1185">Reference proteome</keyword>
<dbReference type="Proteomes" id="UP000294855">
    <property type="component" value="Unassembled WGS sequence"/>
</dbReference>
<sequence length="147" mass="17411">MFSDFNFSDSKYALLSFSELPISYRREGEPRVFEKDEFEAAEKLLEKAVAVFNEKRSEDFVTFMAENPASNWAQTDLFIELERYYRQYFPYLNERGDRCLWINLFCRPVGDWKTHRVQVEGGGVCFFSVGFNLDTGKRFDFLVNDKK</sequence>
<evidence type="ECO:0000313" key="1">
    <source>
        <dbReference type="EMBL" id="TDQ69521.1"/>
    </source>
</evidence>
<name>A0A484F4M5_9EURY</name>
<dbReference type="EMBL" id="SNYS01000007">
    <property type="protein sequence ID" value="TDQ69521.1"/>
    <property type="molecule type" value="Genomic_DNA"/>
</dbReference>
<proteinExistence type="predicted"/>
<reference evidence="1 2" key="1">
    <citation type="submission" date="2019-03" db="EMBL/GenBank/DDBJ databases">
        <title>Genomic Encyclopedia of Type Strains, Phase IV (KMG-IV): sequencing the most valuable type-strain genomes for metagenomic binning, comparative biology and taxonomic classification.</title>
        <authorList>
            <person name="Goeker M."/>
        </authorList>
    </citation>
    <scope>NUCLEOTIDE SEQUENCE [LARGE SCALE GENOMIC DNA]</scope>
    <source>
        <strain evidence="1 2">DSM 13328</strain>
    </source>
</reference>
<gene>
    <name evidence="1" type="ORF">C7391_0854</name>
</gene>
<protein>
    <submittedName>
        <fullName evidence="1">Uncharacterized protein</fullName>
    </submittedName>
</protein>
<dbReference type="RefSeq" id="WP_133517312.1">
    <property type="nucleotide sequence ID" value="NZ_JAHDUW010000002.1"/>
</dbReference>
<accession>A0A484F4M5</accession>